<proteinExistence type="predicted"/>
<dbReference type="EMBL" id="JAYKLX010000009">
    <property type="protein sequence ID" value="MEB3347434.1"/>
    <property type="molecule type" value="Genomic_DNA"/>
</dbReference>
<name>A0ABU5ZZW4_9FLAO</name>
<keyword evidence="2" id="KW-1185">Reference proteome</keyword>
<protein>
    <submittedName>
        <fullName evidence="1">Uncharacterized protein</fullName>
    </submittedName>
</protein>
<accession>A0ABU5ZZW4</accession>
<sequence>MKKEEIIKFLKTEIEPLEDQFLGLGYRASVYLKDGTYLPAVIFRNPNKKVDRAIRRFKEERDNKGIISWAKNEDGYREIVKTFVTRGNKINDYDIEKVEKSPFAFPNETLFSIKGETTMGWTGFVAKMSDGKTFGFGTSFLMEFFQMPTGYQATEIVDIINHSYISKSGEVRSHERAFFDPPEDYDETVIHRERPYFECYIDDL</sequence>
<comment type="caution">
    <text evidence="1">The sequence shown here is derived from an EMBL/GenBank/DDBJ whole genome shotgun (WGS) entry which is preliminary data.</text>
</comment>
<evidence type="ECO:0000313" key="2">
    <source>
        <dbReference type="Proteomes" id="UP001327027"/>
    </source>
</evidence>
<evidence type="ECO:0000313" key="1">
    <source>
        <dbReference type="EMBL" id="MEB3347434.1"/>
    </source>
</evidence>
<dbReference type="RefSeq" id="WP_324181460.1">
    <property type="nucleotide sequence ID" value="NZ_BAABAW010000014.1"/>
</dbReference>
<reference evidence="1 2" key="1">
    <citation type="journal article" date="2013" name="Int. J. Syst. Evol. Microbiol.">
        <title>Aquimarina gracilis sp. nov., isolated from the gut microflora of a mussel, Mytilus coruscus, and emended description of Aquimarina spongiae.</title>
        <authorList>
            <person name="Park S.C."/>
            <person name="Choe H.N."/>
            <person name="Baik K.S."/>
            <person name="Seong C.N."/>
        </authorList>
    </citation>
    <scope>NUCLEOTIDE SEQUENCE [LARGE SCALE GENOMIC DNA]</scope>
    <source>
        <strain evidence="1 2">PSC32</strain>
    </source>
</reference>
<dbReference type="Proteomes" id="UP001327027">
    <property type="component" value="Unassembled WGS sequence"/>
</dbReference>
<organism evidence="1 2">
    <name type="scientific">Aquimarina gracilis</name>
    <dbReference type="NCBI Taxonomy" id="874422"/>
    <lineage>
        <taxon>Bacteria</taxon>
        <taxon>Pseudomonadati</taxon>
        <taxon>Bacteroidota</taxon>
        <taxon>Flavobacteriia</taxon>
        <taxon>Flavobacteriales</taxon>
        <taxon>Flavobacteriaceae</taxon>
        <taxon>Aquimarina</taxon>
    </lineage>
</organism>
<gene>
    <name evidence="1" type="ORF">U6A24_18305</name>
</gene>